<reference evidence="6" key="2">
    <citation type="journal article" date="2020" name="Antonie Van Leeuwenhoek">
        <title>Labilibaculum antarcticum sp. nov., a novel facultative anaerobic, psychrotorelant bacterium isolated from marine sediment of Antarctica.</title>
        <authorList>
            <person name="Watanabe M."/>
            <person name="Kojima H."/>
            <person name="Fukui M."/>
        </authorList>
    </citation>
    <scope>NUCLEOTIDE SEQUENCE [LARGE SCALE GENOMIC DNA]</scope>
    <source>
        <strain evidence="6">SPP2</strain>
    </source>
</reference>
<evidence type="ECO:0000256" key="2">
    <source>
        <dbReference type="ARBA" id="ARBA00006472"/>
    </source>
</evidence>
<gene>
    <name evidence="5" type="ORF">ALGA_0176</name>
</gene>
<sequence>MNILLDQGWSEIDSKLVKNYLLPNFIEAINFINLVAKEAESIDHHPDIMLYNYKNVRLTLTTHAKRKITKKDIVLAKLIDKVYDSMKVF</sequence>
<dbReference type="Gene3D" id="3.30.1360.20">
    <property type="entry name" value="Transcriptional coactivator/pterin dehydratase"/>
    <property type="match status" value="1"/>
</dbReference>
<dbReference type="InterPro" id="IPR036428">
    <property type="entry name" value="PCD_sf"/>
</dbReference>
<dbReference type="SUPFAM" id="SSF55248">
    <property type="entry name" value="PCD-like"/>
    <property type="match status" value="1"/>
</dbReference>
<organism evidence="5 6">
    <name type="scientific">Labilibaculum antarcticum</name>
    <dbReference type="NCBI Taxonomy" id="1717717"/>
    <lineage>
        <taxon>Bacteria</taxon>
        <taxon>Pseudomonadati</taxon>
        <taxon>Bacteroidota</taxon>
        <taxon>Bacteroidia</taxon>
        <taxon>Marinilabiliales</taxon>
        <taxon>Marinifilaceae</taxon>
        <taxon>Labilibaculum</taxon>
    </lineage>
</organism>
<dbReference type="PANTHER" id="PTHR12599:SF0">
    <property type="entry name" value="PTERIN-4-ALPHA-CARBINOLAMINE DEHYDRATASE"/>
    <property type="match status" value="1"/>
</dbReference>
<dbReference type="EC" id="4.2.1.96" evidence="3"/>
<keyword evidence="6" id="KW-1185">Reference proteome</keyword>
<dbReference type="Proteomes" id="UP000218267">
    <property type="component" value="Chromosome"/>
</dbReference>
<dbReference type="CDD" id="cd00488">
    <property type="entry name" value="PCD_DCoH"/>
    <property type="match status" value="1"/>
</dbReference>
<dbReference type="KEGG" id="mbas:ALGA_0176"/>
<evidence type="ECO:0000313" key="6">
    <source>
        <dbReference type="Proteomes" id="UP000218267"/>
    </source>
</evidence>
<reference evidence="5 6" key="1">
    <citation type="journal article" date="2018" name="Mar. Genomics">
        <title>Complete genome sequence of Marinifilaceae bacterium strain SPP2, isolated from the Antarctic marine sediment.</title>
        <authorList>
            <person name="Watanabe M."/>
            <person name="Kojima H."/>
            <person name="Fukui M."/>
        </authorList>
    </citation>
    <scope>NUCLEOTIDE SEQUENCE [LARGE SCALE GENOMIC DNA]</scope>
    <source>
        <strain evidence="5 6">SPP2</strain>
    </source>
</reference>
<comment type="similarity">
    <text evidence="2">Belongs to the pterin-4-alpha-carbinolamine dehydratase family.</text>
</comment>
<dbReference type="AlphaFoldDB" id="A0A1Y1CH04"/>
<evidence type="ECO:0000256" key="4">
    <source>
        <dbReference type="ARBA" id="ARBA00023239"/>
    </source>
</evidence>
<dbReference type="InterPro" id="IPR001533">
    <property type="entry name" value="Pterin_deHydtase"/>
</dbReference>
<name>A0A1Y1CH04_9BACT</name>
<protein>
    <recommendedName>
        <fullName evidence="3">4a-hydroxytetrahydrobiopterin dehydratase</fullName>
        <ecNumber evidence="3">4.2.1.96</ecNumber>
    </recommendedName>
</protein>
<accession>A0A1Y1CH04</accession>
<dbReference type="GO" id="GO:0008124">
    <property type="term" value="F:4-alpha-hydroxytetrahydrobiopterin dehydratase activity"/>
    <property type="evidence" value="ECO:0007669"/>
    <property type="project" value="UniProtKB-EC"/>
</dbReference>
<evidence type="ECO:0000256" key="3">
    <source>
        <dbReference type="ARBA" id="ARBA00013252"/>
    </source>
</evidence>
<dbReference type="Pfam" id="PF01329">
    <property type="entry name" value="Pterin_4a"/>
    <property type="match status" value="1"/>
</dbReference>
<proteinExistence type="inferred from homology"/>
<dbReference type="PANTHER" id="PTHR12599">
    <property type="entry name" value="PTERIN-4-ALPHA-CARBINOLAMINE DEHYDRATASE"/>
    <property type="match status" value="1"/>
</dbReference>
<dbReference type="EMBL" id="AP018042">
    <property type="protein sequence ID" value="BAX78571.1"/>
    <property type="molecule type" value="Genomic_DNA"/>
</dbReference>
<keyword evidence="4" id="KW-0456">Lyase</keyword>
<dbReference type="RefSeq" id="WP_096427507.1">
    <property type="nucleotide sequence ID" value="NZ_AP018042.1"/>
</dbReference>
<dbReference type="GO" id="GO:0006729">
    <property type="term" value="P:tetrahydrobiopterin biosynthetic process"/>
    <property type="evidence" value="ECO:0007669"/>
    <property type="project" value="InterPro"/>
</dbReference>
<dbReference type="OrthoDB" id="9794987at2"/>
<evidence type="ECO:0000313" key="5">
    <source>
        <dbReference type="EMBL" id="BAX78571.1"/>
    </source>
</evidence>
<evidence type="ECO:0000256" key="1">
    <source>
        <dbReference type="ARBA" id="ARBA00001554"/>
    </source>
</evidence>
<comment type="catalytic activity">
    <reaction evidence="1">
        <text>(4aS,6R)-4a-hydroxy-L-erythro-5,6,7,8-tetrahydrobiopterin = (6R)-L-erythro-6,7-dihydrobiopterin + H2O</text>
        <dbReference type="Rhea" id="RHEA:11920"/>
        <dbReference type="ChEBI" id="CHEBI:15377"/>
        <dbReference type="ChEBI" id="CHEBI:15642"/>
        <dbReference type="ChEBI" id="CHEBI:43120"/>
        <dbReference type="EC" id="4.2.1.96"/>
    </reaction>
</comment>